<evidence type="ECO:0000256" key="2">
    <source>
        <dbReference type="ARBA" id="ARBA00023125"/>
    </source>
</evidence>
<dbReference type="InterPro" id="IPR036390">
    <property type="entry name" value="WH_DNA-bd_sf"/>
</dbReference>
<dbReference type="RefSeq" id="WP_133606874.1">
    <property type="nucleotide sequence ID" value="NZ_SNXW01000002.1"/>
</dbReference>
<dbReference type="SUPFAM" id="SSF46785">
    <property type="entry name" value="Winged helix' DNA-binding domain"/>
    <property type="match status" value="1"/>
</dbReference>
<name>A0A4R6RJR4_9BURK</name>
<dbReference type="PROSITE" id="PS51118">
    <property type="entry name" value="HTH_HXLR"/>
    <property type="match status" value="1"/>
</dbReference>
<keyword evidence="3" id="KW-0804">Transcription</keyword>
<dbReference type="PANTHER" id="PTHR33204">
    <property type="entry name" value="TRANSCRIPTIONAL REGULATOR, MARR FAMILY"/>
    <property type="match status" value="1"/>
</dbReference>
<dbReference type="EMBL" id="SNXW01000002">
    <property type="protein sequence ID" value="TDP85876.1"/>
    <property type="molecule type" value="Genomic_DNA"/>
</dbReference>
<proteinExistence type="predicted"/>
<dbReference type="GO" id="GO:0003677">
    <property type="term" value="F:DNA binding"/>
    <property type="evidence" value="ECO:0007669"/>
    <property type="project" value="UniProtKB-KW"/>
</dbReference>
<dbReference type="AlphaFoldDB" id="A0A4R6RJR4"/>
<dbReference type="Gene3D" id="1.10.10.10">
    <property type="entry name" value="Winged helix-like DNA-binding domain superfamily/Winged helix DNA-binding domain"/>
    <property type="match status" value="1"/>
</dbReference>
<evidence type="ECO:0000259" key="4">
    <source>
        <dbReference type="PROSITE" id="PS51118"/>
    </source>
</evidence>
<reference evidence="5 6" key="1">
    <citation type="submission" date="2019-03" db="EMBL/GenBank/DDBJ databases">
        <title>Genomic Encyclopedia of Type Strains, Phase IV (KMG-IV): sequencing the most valuable type-strain genomes for metagenomic binning, comparative biology and taxonomic classification.</title>
        <authorList>
            <person name="Goeker M."/>
        </authorList>
    </citation>
    <scope>NUCLEOTIDE SEQUENCE [LARGE SCALE GENOMIC DNA]</scope>
    <source>
        <strain evidence="5 6">DSM 11901</strain>
    </source>
</reference>
<evidence type="ECO:0000256" key="1">
    <source>
        <dbReference type="ARBA" id="ARBA00023015"/>
    </source>
</evidence>
<evidence type="ECO:0000256" key="3">
    <source>
        <dbReference type="ARBA" id="ARBA00023163"/>
    </source>
</evidence>
<evidence type="ECO:0000313" key="5">
    <source>
        <dbReference type="EMBL" id="TDP85876.1"/>
    </source>
</evidence>
<sequence length="174" mass="19137">MRRTSFSDMNCSIARTLEQVGDWWTLLIVREAFWGTRRFGEFQANLGIAPNVLTQRLHDLVAHCILEITATSDNGRALDYRLSDKGRDLLPVIVALAQWGDRHAPAPDGPPVRIVERRNGREVAPLVLRSSTTGRALSSKDVTVTEGPGAGLAEQARFDAIRAKLGHKAGTQAR</sequence>
<dbReference type="Proteomes" id="UP000294593">
    <property type="component" value="Unassembled WGS sequence"/>
</dbReference>
<dbReference type="InterPro" id="IPR002577">
    <property type="entry name" value="HTH_HxlR"/>
</dbReference>
<keyword evidence="2" id="KW-0238">DNA-binding</keyword>
<keyword evidence="1" id="KW-0805">Transcription regulation</keyword>
<keyword evidence="6" id="KW-1185">Reference proteome</keyword>
<protein>
    <submittedName>
        <fullName evidence="5">HxlR family transcriptional regulator</fullName>
    </submittedName>
</protein>
<feature type="domain" description="HTH hxlR-type" evidence="4">
    <location>
        <begin position="11"/>
        <end position="108"/>
    </location>
</feature>
<dbReference type="OrthoDB" id="9807069at2"/>
<dbReference type="Pfam" id="PF01638">
    <property type="entry name" value="HxlR"/>
    <property type="match status" value="1"/>
</dbReference>
<gene>
    <name evidence="5" type="ORF">EV672_102226</name>
</gene>
<accession>A0A4R6RJR4</accession>
<comment type="caution">
    <text evidence="5">The sequence shown here is derived from an EMBL/GenBank/DDBJ whole genome shotgun (WGS) entry which is preliminary data.</text>
</comment>
<dbReference type="PANTHER" id="PTHR33204:SF18">
    <property type="entry name" value="TRANSCRIPTIONAL REGULATORY PROTEIN"/>
    <property type="match status" value="1"/>
</dbReference>
<organism evidence="5 6">
    <name type="scientific">Aquabacterium commune</name>
    <dbReference type="NCBI Taxonomy" id="70586"/>
    <lineage>
        <taxon>Bacteria</taxon>
        <taxon>Pseudomonadati</taxon>
        <taxon>Pseudomonadota</taxon>
        <taxon>Betaproteobacteria</taxon>
        <taxon>Burkholderiales</taxon>
        <taxon>Aquabacterium</taxon>
    </lineage>
</organism>
<dbReference type="InterPro" id="IPR036388">
    <property type="entry name" value="WH-like_DNA-bd_sf"/>
</dbReference>
<evidence type="ECO:0000313" key="6">
    <source>
        <dbReference type="Proteomes" id="UP000294593"/>
    </source>
</evidence>